<dbReference type="InterPro" id="IPR016181">
    <property type="entry name" value="Acyl_CoA_acyltransferase"/>
</dbReference>
<sequence>MACFPFTRTLAQPRDMATDQRIDITATLGALPAFPQLRGKRVRLRGPTAGDADDLFALFSDPEVMRYWSRAPMRERGEAEGLIGEILDAFSKRELLNWVIVDADDRVIGTTTLFRFDPRHRRAEVGYALRSDHWGRGLASEAVSLAIDWALRTLDLHRVEADIDPRNHASRRVLERLGFRSEGVLRERFFVGDEATDSELFGVLATEWRERRR</sequence>
<protein>
    <submittedName>
        <fullName evidence="2">GNAT family N-acetyltransferase</fullName>
    </submittedName>
</protein>
<dbReference type="Gene3D" id="3.40.630.30">
    <property type="match status" value="1"/>
</dbReference>
<dbReference type="GO" id="GO:0005737">
    <property type="term" value="C:cytoplasm"/>
    <property type="evidence" value="ECO:0007669"/>
    <property type="project" value="TreeGrafter"/>
</dbReference>
<reference evidence="2 3" key="1">
    <citation type="submission" date="2019-07" db="EMBL/GenBank/DDBJ databases">
        <title>Lysobacter weifangensis sp. nov., isolated from bensulfuron-methyl contaminated farmland soil.</title>
        <authorList>
            <person name="Zhao H."/>
        </authorList>
    </citation>
    <scope>NUCLEOTIDE SEQUENCE [LARGE SCALE GENOMIC DNA]</scope>
    <source>
        <strain evidence="2 3">CC-Bw-6</strain>
    </source>
</reference>
<dbReference type="SUPFAM" id="SSF55729">
    <property type="entry name" value="Acyl-CoA N-acyltransferases (Nat)"/>
    <property type="match status" value="1"/>
</dbReference>
<evidence type="ECO:0000313" key="3">
    <source>
        <dbReference type="Proteomes" id="UP000315891"/>
    </source>
</evidence>
<dbReference type="InterPro" id="IPR000182">
    <property type="entry name" value="GNAT_dom"/>
</dbReference>
<dbReference type="CDD" id="cd04301">
    <property type="entry name" value="NAT_SF"/>
    <property type="match status" value="1"/>
</dbReference>
<dbReference type="Proteomes" id="UP000315891">
    <property type="component" value="Chromosome"/>
</dbReference>
<dbReference type="PANTHER" id="PTHR43441">
    <property type="entry name" value="RIBOSOMAL-PROTEIN-SERINE ACETYLTRANSFERASE"/>
    <property type="match status" value="1"/>
</dbReference>
<gene>
    <name evidence="2" type="ORF">FNZ56_06965</name>
</gene>
<evidence type="ECO:0000259" key="1">
    <source>
        <dbReference type="PROSITE" id="PS51186"/>
    </source>
</evidence>
<dbReference type="EMBL" id="CP041742">
    <property type="protein sequence ID" value="QDQ73632.1"/>
    <property type="molecule type" value="Genomic_DNA"/>
</dbReference>
<organism evidence="2 3">
    <name type="scientific">Pseudoluteimonas lycopersici</name>
    <dbReference type="NCBI Taxonomy" id="1324796"/>
    <lineage>
        <taxon>Bacteria</taxon>
        <taxon>Pseudomonadati</taxon>
        <taxon>Pseudomonadota</taxon>
        <taxon>Gammaproteobacteria</taxon>
        <taxon>Lysobacterales</taxon>
        <taxon>Lysobacteraceae</taxon>
        <taxon>Pseudoluteimonas</taxon>
    </lineage>
</organism>
<evidence type="ECO:0000313" key="2">
    <source>
        <dbReference type="EMBL" id="QDQ73632.1"/>
    </source>
</evidence>
<dbReference type="GO" id="GO:1990189">
    <property type="term" value="F:protein N-terminal-serine acetyltransferase activity"/>
    <property type="evidence" value="ECO:0007669"/>
    <property type="project" value="TreeGrafter"/>
</dbReference>
<dbReference type="GO" id="GO:0008999">
    <property type="term" value="F:protein-N-terminal-alanine acetyltransferase activity"/>
    <property type="evidence" value="ECO:0007669"/>
    <property type="project" value="TreeGrafter"/>
</dbReference>
<dbReference type="OrthoDB" id="9801656at2"/>
<dbReference type="AlphaFoldDB" id="A0A516V532"/>
<proteinExistence type="predicted"/>
<accession>A0A516V532</accession>
<keyword evidence="3" id="KW-1185">Reference proteome</keyword>
<dbReference type="Pfam" id="PF13302">
    <property type="entry name" value="Acetyltransf_3"/>
    <property type="match status" value="1"/>
</dbReference>
<keyword evidence="2" id="KW-0808">Transferase</keyword>
<name>A0A516V532_9GAMM</name>
<dbReference type="InterPro" id="IPR051908">
    <property type="entry name" value="Ribosomal_N-acetyltransferase"/>
</dbReference>
<dbReference type="PROSITE" id="PS51186">
    <property type="entry name" value="GNAT"/>
    <property type="match status" value="1"/>
</dbReference>
<dbReference type="PANTHER" id="PTHR43441:SF11">
    <property type="entry name" value="RIBOSOMAL-PROTEIN-SERINE ACETYLTRANSFERASE"/>
    <property type="match status" value="1"/>
</dbReference>
<feature type="domain" description="N-acetyltransferase" evidence="1">
    <location>
        <begin position="42"/>
        <end position="213"/>
    </location>
</feature>